<keyword evidence="9" id="KW-0539">Nucleus</keyword>
<evidence type="ECO:0000256" key="4">
    <source>
        <dbReference type="ARBA" id="ARBA00022527"/>
    </source>
</evidence>
<evidence type="ECO:0000256" key="9">
    <source>
        <dbReference type="ARBA" id="ARBA00023242"/>
    </source>
</evidence>
<evidence type="ECO:0000256" key="6">
    <source>
        <dbReference type="ARBA" id="ARBA00022741"/>
    </source>
</evidence>
<dbReference type="SMART" id="SM00220">
    <property type="entry name" value="S_TKc"/>
    <property type="match status" value="1"/>
</dbReference>
<dbReference type="GO" id="GO:0010468">
    <property type="term" value="P:regulation of gene expression"/>
    <property type="evidence" value="ECO:0007669"/>
    <property type="project" value="TreeGrafter"/>
</dbReference>
<dbReference type="GO" id="GO:0000082">
    <property type="term" value="P:G1/S transition of mitotic cell cycle"/>
    <property type="evidence" value="ECO:0007669"/>
    <property type="project" value="TreeGrafter"/>
</dbReference>
<dbReference type="EMBL" id="MCGT01000019">
    <property type="protein sequence ID" value="ORX51965.1"/>
    <property type="molecule type" value="Genomic_DNA"/>
</dbReference>
<dbReference type="GO" id="GO:0007165">
    <property type="term" value="P:signal transduction"/>
    <property type="evidence" value="ECO:0007669"/>
    <property type="project" value="TreeGrafter"/>
</dbReference>
<dbReference type="InterPro" id="IPR008271">
    <property type="entry name" value="Ser/Thr_kinase_AS"/>
</dbReference>
<evidence type="ECO:0000259" key="11">
    <source>
        <dbReference type="PROSITE" id="PS50011"/>
    </source>
</evidence>
<name>A0A1X2GEI2_9FUNG</name>
<accession>A0A1X2GEI2</accession>
<keyword evidence="5" id="KW-0808">Transferase</keyword>
<dbReference type="InterPro" id="IPR050108">
    <property type="entry name" value="CDK"/>
</dbReference>
<dbReference type="Gene3D" id="3.30.200.20">
    <property type="entry name" value="Phosphorylase Kinase, domain 1"/>
    <property type="match status" value="1"/>
</dbReference>
<keyword evidence="13" id="KW-1185">Reference proteome</keyword>
<dbReference type="GO" id="GO:0004693">
    <property type="term" value="F:cyclin-dependent protein serine/threonine kinase activity"/>
    <property type="evidence" value="ECO:0007669"/>
    <property type="project" value="UniProtKB-EC"/>
</dbReference>
<dbReference type="GO" id="GO:0000307">
    <property type="term" value="C:cyclin-dependent protein kinase holoenzyme complex"/>
    <property type="evidence" value="ECO:0007669"/>
    <property type="project" value="TreeGrafter"/>
</dbReference>
<comment type="caution">
    <text evidence="12">The sequence shown here is derived from an EMBL/GenBank/DDBJ whole genome shotgun (WGS) entry which is preliminary data.</text>
</comment>
<dbReference type="FunFam" id="1.10.510.10:FF:000624">
    <property type="entry name" value="Mitogen-activated protein kinase"/>
    <property type="match status" value="1"/>
</dbReference>
<evidence type="ECO:0000256" key="5">
    <source>
        <dbReference type="ARBA" id="ARBA00022679"/>
    </source>
</evidence>
<dbReference type="EC" id="2.7.11.22" evidence="3"/>
<dbReference type="InterPro" id="IPR011009">
    <property type="entry name" value="Kinase-like_dom_sf"/>
</dbReference>
<dbReference type="PANTHER" id="PTHR24056">
    <property type="entry name" value="CELL DIVISION PROTEIN KINASE"/>
    <property type="match status" value="1"/>
</dbReference>
<sequence>MHKKSSQSSTSYEILKRCGEGSYGVVHKARHPITKRIVAIKTVQAPKNGYPRSCLREVYLLKRMNHVNLPKLYDVICEDRQVHIVMEYFDMDLYSYMKQSGRPGMTLGHIKLCSSKSFLHQILSGLEYCHSHGIIHRDLKPQNLLIRMNGRLCITDFGLSRPFGIPLRAYTPKIATLRYKAPELLLSRHCCFYSLGVDMWGVGCILAEMMLLHPLFSPTSELDQLLSIFKMFGTPNASLWPGYPRMDFYNVHYPVWSKKDLRQCFLKRSGFDMSLTTMHLLELMMVYDPGDRITAKQAMLHPFFYDDETILVWE</sequence>
<dbReference type="PROSITE" id="PS50011">
    <property type="entry name" value="PROTEIN_KINASE_DOM"/>
    <property type="match status" value="1"/>
</dbReference>
<dbReference type="GO" id="GO:0010389">
    <property type="term" value="P:regulation of G2/M transition of mitotic cell cycle"/>
    <property type="evidence" value="ECO:0007669"/>
    <property type="project" value="TreeGrafter"/>
</dbReference>
<comment type="subcellular location">
    <subcellularLocation>
        <location evidence="1">Nucleus</location>
    </subcellularLocation>
</comment>
<dbReference type="GO" id="GO:0030332">
    <property type="term" value="F:cyclin binding"/>
    <property type="evidence" value="ECO:0007669"/>
    <property type="project" value="TreeGrafter"/>
</dbReference>
<evidence type="ECO:0000313" key="13">
    <source>
        <dbReference type="Proteomes" id="UP000242146"/>
    </source>
</evidence>
<dbReference type="Proteomes" id="UP000242146">
    <property type="component" value="Unassembled WGS sequence"/>
</dbReference>
<dbReference type="GO" id="GO:0005737">
    <property type="term" value="C:cytoplasm"/>
    <property type="evidence" value="ECO:0007669"/>
    <property type="project" value="TreeGrafter"/>
</dbReference>
<reference evidence="12 13" key="1">
    <citation type="submission" date="2016-07" db="EMBL/GenBank/DDBJ databases">
        <title>Pervasive Adenine N6-methylation of Active Genes in Fungi.</title>
        <authorList>
            <consortium name="DOE Joint Genome Institute"/>
            <person name="Mondo S.J."/>
            <person name="Dannebaum R.O."/>
            <person name="Kuo R.C."/>
            <person name="Labutti K."/>
            <person name="Haridas S."/>
            <person name="Kuo A."/>
            <person name="Salamov A."/>
            <person name="Ahrendt S.R."/>
            <person name="Lipzen A."/>
            <person name="Sullivan W."/>
            <person name="Andreopoulos W.B."/>
            <person name="Clum A."/>
            <person name="Lindquist E."/>
            <person name="Daum C."/>
            <person name="Ramamoorthy G.K."/>
            <person name="Gryganskyi A."/>
            <person name="Culley D."/>
            <person name="Magnuson J.K."/>
            <person name="James T.Y."/>
            <person name="O'Malley M.A."/>
            <person name="Stajich J.E."/>
            <person name="Spatafora J.W."/>
            <person name="Visel A."/>
            <person name="Grigoriev I.V."/>
        </authorList>
    </citation>
    <scope>NUCLEOTIDE SEQUENCE [LARGE SCALE GENOMIC DNA]</scope>
    <source>
        <strain evidence="12 13">NRRL 3301</strain>
    </source>
</reference>
<evidence type="ECO:0000256" key="1">
    <source>
        <dbReference type="ARBA" id="ARBA00004123"/>
    </source>
</evidence>
<evidence type="ECO:0000256" key="8">
    <source>
        <dbReference type="ARBA" id="ARBA00022840"/>
    </source>
</evidence>
<evidence type="ECO:0000256" key="3">
    <source>
        <dbReference type="ARBA" id="ARBA00012425"/>
    </source>
</evidence>
<evidence type="ECO:0000313" key="12">
    <source>
        <dbReference type="EMBL" id="ORX51965.1"/>
    </source>
</evidence>
<dbReference type="GO" id="GO:0005634">
    <property type="term" value="C:nucleus"/>
    <property type="evidence" value="ECO:0007669"/>
    <property type="project" value="UniProtKB-SubCell"/>
</dbReference>
<dbReference type="STRING" id="101127.A0A1X2GEI2"/>
<dbReference type="AlphaFoldDB" id="A0A1X2GEI2"/>
<protein>
    <recommendedName>
        <fullName evidence="10">Cyclin-dependent kinase 1</fullName>
        <ecNumber evidence="3">2.7.11.22</ecNumber>
    </recommendedName>
</protein>
<evidence type="ECO:0000256" key="10">
    <source>
        <dbReference type="ARBA" id="ARBA00039266"/>
    </source>
</evidence>
<keyword evidence="6" id="KW-0547">Nucleotide-binding</keyword>
<dbReference type="Gene3D" id="1.10.510.10">
    <property type="entry name" value="Transferase(Phosphotransferase) domain 1"/>
    <property type="match status" value="1"/>
</dbReference>
<proteinExistence type="inferred from homology"/>
<gene>
    <name evidence="12" type="ORF">DM01DRAFT_1363367</name>
</gene>
<comment type="similarity">
    <text evidence="2">Belongs to the protein kinase superfamily. CMGC Ser/Thr protein kinase family. CDC2/CDKX subfamily.</text>
</comment>
<dbReference type="CDD" id="cd07829">
    <property type="entry name" value="STKc_CDK_like"/>
    <property type="match status" value="1"/>
</dbReference>
<dbReference type="SUPFAM" id="SSF56112">
    <property type="entry name" value="Protein kinase-like (PK-like)"/>
    <property type="match status" value="1"/>
</dbReference>
<dbReference type="PROSITE" id="PS00108">
    <property type="entry name" value="PROTEIN_KINASE_ST"/>
    <property type="match status" value="1"/>
</dbReference>
<dbReference type="PANTHER" id="PTHR24056:SF254">
    <property type="entry name" value="CYCLIN-DEPENDENT KINASE 2"/>
    <property type="match status" value="1"/>
</dbReference>
<keyword evidence="4" id="KW-0723">Serine/threonine-protein kinase</keyword>
<dbReference type="GO" id="GO:0005524">
    <property type="term" value="F:ATP binding"/>
    <property type="evidence" value="ECO:0007669"/>
    <property type="project" value="UniProtKB-KW"/>
</dbReference>
<evidence type="ECO:0000256" key="2">
    <source>
        <dbReference type="ARBA" id="ARBA00006485"/>
    </source>
</evidence>
<organism evidence="12 13">
    <name type="scientific">Hesseltinella vesiculosa</name>
    <dbReference type="NCBI Taxonomy" id="101127"/>
    <lineage>
        <taxon>Eukaryota</taxon>
        <taxon>Fungi</taxon>
        <taxon>Fungi incertae sedis</taxon>
        <taxon>Mucoromycota</taxon>
        <taxon>Mucoromycotina</taxon>
        <taxon>Mucoromycetes</taxon>
        <taxon>Mucorales</taxon>
        <taxon>Cunninghamellaceae</taxon>
        <taxon>Hesseltinella</taxon>
    </lineage>
</organism>
<dbReference type="InterPro" id="IPR000719">
    <property type="entry name" value="Prot_kinase_dom"/>
</dbReference>
<dbReference type="Pfam" id="PF00069">
    <property type="entry name" value="Pkinase"/>
    <property type="match status" value="1"/>
</dbReference>
<feature type="domain" description="Protein kinase" evidence="11">
    <location>
        <begin position="12"/>
        <end position="304"/>
    </location>
</feature>
<evidence type="ECO:0000256" key="7">
    <source>
        <dbReference type="ARBA" id="ARBA00022777"/>
    </source>
</evidence>
<keyword evidence="8" id="KW-0067">ATP-binding</keyword>
<keyword evidence="7 12" id="KW-0418">Kinase</keyword>
<dbReference type="OrthoDB" id="2280618at2759"/>